<dbReference type="PANTHER" id="PTHR33055">
    <property type="entry name" value="TRANSPOSASE FOR INSERTION SEQUENCE ELEMENT IS1111A"/>
    <property type="match status" value="1"/>
</dbReference>
<dbReference type="Proteomes" id="UP000318307">
    <property type="component" value="Unassembled WGS sequence"/>
</dbReference>
<gene>
    <name evidence="3" type="ORF">LZ24_03468</name>
</gene>
<accession>A0A562QXU9</accession>
<dbReference type="Pfam" id="PF02371">
    <property type="entry name" value="Transposase_20"/>
    <property type="match status" value="1"/>
</dbReference>
<proteinExistence type="predicted"/>
<comment type="caution">
    <text evidence="3">The sequence shown here is derived from an EMBL/GenBank/DDBJ whole genome shotgun (WGS) entry which is preliminary data.</text>
</comment>
<dbReference type="InterPro" id="IPR047650">
    <property type="entry name" value="Transpos_IS110"/>
</dbReference>
<evidence type="ECO:0000259" key="1">
    <source>
        <dbReference type="Pfam" id="PF01548"/>
    </source>
</evidence>
<evidence type="ECO:0000313" key="4">
    <source>
        <dbReference type="Proteomes" id="UP000318307"/>
    </source>
</evidence>
<organism evidence="3 4">
    <name type="scientific">Desulfobotulus alkaliphilus</name>
    <dbReference type="NCBI Taxonomy" id="622671"/>
    <lineage>
        <taxon>Bacteria</taxon>
        <taxon>Pseudomonadati</taxon>
        <taxon>Thermodesulfobacteriota</taxon>
        <taxon>Desulfobacteria</taxon>
        <taxon>Desulfobacterales</taxon>
        <taxon>Desulfobacteraceae</taxon>
        <taxon>Desulfobotulus</taxon>
    </lineage>
</organism>
<evidence type="ECO:0000259" key="2">
    <source>
        <dbReference type="Pfam" id="PF02371"/>
    </source>
</evidence>
<reference evidence="3 4" key="1">
    <citation type="submission" date="2019-07" db="EMBL/GenBank/DDBJ databases">
        <title>Genome sequencing of 100 strains of the haloalkaliphilic chemolithoautotrophic sulfur-oxidizing bacterium Thioalkalivibrio.</title>
        <authorList>
            <person name="Muyzer G."/>
        </authorList>
    </citation>
    <scope>NUCLEOTIDE SEQUENCE [LARGE SCALE GENOMIC DNA]</scope>
    <source>
        <strain evidence="3 4">ASO4-4</strain>
    </source>
</reference>
<dbReference type="Pfam" id="PF01548">
    <property type="entry name" value="DEDD_Tnp_IS110"/>
    <property type="match status" value="1"/>
</dbReference>
<protein>
    <submittedName>
        <fullName evidence="3">Transposase</fullName>
    </submittedName>
</protein>
<dbReference type="InterPro" id="IPR002525">
    <property type="entry name" value="Transp_IS110-like_N"/>
</dbReference>
<dbReference type="GO" id="GO:0004803">
    <property type="term" value="F:transposase activity"/>
    <property type="evidence" value="ECO:0007669"/>
    <property type="project" value="InterPro"/>
</dbReference>
<dbReference type="InterPro" id="IPR003346">
    <property type="entry name" value="Transposase_20"/>
</dbReference>
<dbReference type="GO" id="GO:0006313">
    <property type="term" value="P:DNA transposition"/>
    <property type="evidence" value="ECO:0007669"/>
    <property type="project" value="InterPro"/>
</dbReference>
<feature type="domain" description="Transposase IS116/IS110/IS902 C-terminal" evidence="2">
    <location>
        <begin position="213"/>
        <end position="298"/>
    </location>
</feature>
<feature type="domain" description="Transposase IS110-like N-terminal" evidence="1">
    <location>
        <begin position="5"/>
        <end position="147"/>
    </location>
</feature>
<evidence type="ECO:0000313" key="3">
    <source>
        <dbReference type="EMBL" id="TWI61020.1"/>
    </source>
</evidence>
<dbReference type="PANTHER" id="PTHR33055:SF15">
    <property type="entry name" value="TRANSPOSASE-RELATED"/>
    <property type="match status" value="1"/>
</dbReference>
<keyword evidence="4" id="KW-1185">Reference proteome</keyword>
<dbReference type="OrthoDB" id="5429596at2"/>
<dbReference type="AlphaFoldDB" id="A0A562QXU9"/>
<dbReference type="EMBL" id="VLLC01000079">
    <property type="protein sequence ID" value="TWI61020.1"/>
    <property type="molecule type" value="Genomic_DNA"/>
</dbReference>
<dbReference type="GO" id="GO:0003677">
    <property type="term" value="F:DNA binding"/>
    <property type="evidence" value="ECO:0007669"/>
    <property type="project" value="InterPro"/>
</dbReference>
<dbReference type="NCBIfam" id="NF033542">
    <property type="entry name" value="transpos_IS110"/>
    <property type="match status" value="1"/>
</dbReference>
<dbReference type="RefSeq" id="WP_144686889.1">
    <property type="nucleotide sequence ID" value="NZ_VLLC01000079.1"/>
</dbReference>
<name>A0A562QXU9_9BACT</name>
<sequence>MKTYAGIDLHSSNNFIVVIDNDDKRLFEKRIPNNIENVLKALEPFKNSLDGVVVESTYNWYWLVDGLQKHSYPVVLANPAAIQQYNGLKHSDDKWDSFWLAHLLRLNILPKGYIYPKETRAIRDLLRRRMMYVQEKTKHFLSLQSLITRNLGNKITGNKIKKLKASDIEEMFESDYLAFTAKKNIETIDFLKNSIKEIEKKILTAAALKTEFELLKTIPGVGDILALTIMLEVGDIFRFEQVGNYSSYCRCVKSERHSNGKKKGENNKKNGNKYLSWAYIEAANFTIRYCPEAQRFYQRKMAKTNRVVALKALSNKLARASYYIMRDQVPYDANKLFNTQDEDGFRTPR</sequence>